<dbReference type="PANTHER" id="PTHR24567:SF74">
    <property type="entry name" value="HTH-TYPE TRANSCRIPTIONAL REGULATOR ARCR"/>
    <property type="match status" value="1"/>
</dbReference>
<dbReference type="InterPro" id="IPR036390">
    <property type="entry name" value="WH_DNA-bd_sf"/>
</dbReference>
<dbReference type="PROSITE" id="PS51063">
    <property type="entry name" value="HTH_CRP_2"/>
    <property type="match status" value="1"/>
</dbReference>
<dbReference type="InterPro" id="IPR050397">
    <property type="entry name" value="Env_Response_Regulators"/>
</dbReference>
<proteinExistence type="predicted"/>
<evidence type="ECO:0000256" key="1">
    <source>
        <dbReference type="ARBA" id="ARBA00023015"/>
    </source>
</evidence>
<dbReference type="OrthoDB" id="7506088at2"/>
<reference evidence="5 6" key="1">
    <citation type="submission" date="2019-03" db="EMBL/GenBank/DDBJ databases">
        <title>Paracraurococcus aquatilis NE82 genome sequence.</title>
        <authorList>
            <person name="Zhao Y."/>
            <person name="Du Z."/>
        </authorList>
    </citation>
    <scope>NUCLEOTIDE SEQUENCE [LARGE SCALE GENOMIC DNA]</scope>
    <source>
        <strain evidence="5 6">NE82</strain>
    </source>
</reference>
<dbReference type="RefSeq" id="WP_132288121.1">
    <property type="nucleotide sequence ID" value="NZ_SKBM01000008.1"/>
</dbReference>
<dbReference type="InterPro" id="IPR014710">
    <property type="entry name" value="RmlC-like_jellyroll"/>
</dbReference>
<comment type="caution">
    <text evidence="5">The sequence shown here is derived from an EMBL/GenBank/DDBJ whole genome shotgun (WGS) entry which is preliminary data.</text>
</comment>
<keyword evidence="6" id="KW-1185">Reference proteome</keyword>
<dbReference type="Pfam" id="PF13545">
    <property type="entry name" value="HTH_Crp_2"/>
    <property type="match status" value="1"/>
</dbReference>
<dbReference type="Pfam" id="PF00027">
    <property type="entry name" value="cNMP_binding"/>
    <property type="match status" value="1"/>
</dbReference>
<dbReference type="Gene3D" id="2.60.120.10">
    <property type="entry name" value="Jelly Rolls"/>
    <property type="match status" value="1"/>
</dbReference>
<dbReference type="GO" id="GO:0003700">
    <property type="term" value="F:DNA-binding transcription factor activity"/>
    <property type="evidence" value="ECO:0007669"/>
    <property type="project" value="TreeGrafter"/>
</dbReference>
<dbReference type="InterPro" id="IPR018490">
    <property type="entry name" value="cNMP-bd_dom_sf"/>
</dbReference>
<accession>A0A4R4DQ77</accession>
<keyword evidence="2" id="KW-0238">DNA-binding</keyword>
<evidence type="ECO:0000256" key="2">
    <source>
        <dbReference type="ARBA" id="ARBA00023125"/>
    </source>
</evidence>
<dbReference type="SMART" id="SM00100">
    <property type="entry name" value="cNMP"/>
    <property type="match status" value="1"/>
</dbReference>
<gene>
    <name evidence="5" type="ORF">EXY23_10395</name>
</gene>
<dbReference type="Proteomes" id="UP000295023">
    <property type="component" value="Unassembled WGS sequence"/>
</dbReference>
<keyword evidence="1" id="KW-0805">Transcription regulation</keyword>
<dbReference type="InterPro" id="IPR000595">
    <property type="entry name" value="cNMP-bd_dom"/>
</dbReference>
<keyword evidence="3" id="KW-0804">Transcription</keyword>
<dbReference type="CDD" id="cd00038">
    <property type="entry name" value="CAP_ED"/>
    <property type="match status" value="1"/>
</dbReference>
<dbReference type="SMART" id="SM00419">
    <property type="entry name" value="HTH_CRP"/>
    <property type="match status" value="1"/>
</dbReference>
<evidence type="ECO:0000259" key="4">
    <source>
        <dbReference type="PROSITE" id="PS51063"/>
    </source>
</evidence>
<dbReference type="PANTHER" id="PTHR24567">
    <property type="entry name" value="CRP FAMILY TRANSCRIPTIONAL REGULATORY PROTEIN"/>
    <property type="match status" value="1"/>
</dbReference>
<evidence type="ECO:0000256" key="3">
    <source>
        <dbReference type="ARBA" id="ARBA00023163"/>
    </source>
</evidence>
<protein>
    <submittedName>
        <fullName evidence="5">Crp/Fnr family transcriptional regulator</fullName>
    </submittedName>
</protein>
<evidence type="ECO:0000313" key="6">
    <source>
        <dbReference type="Proteomes" id="UP000295023"/>
    </source>
</evidence>
<dbReference type="AlphaFoldDB" id="A0A4R4DQ77"/>
<dbReference type="EMBL" id="SKBM01000008">
    <property type="protein sequence ID" value="TCZ63233.1"/>
    <property type="molecule type" value="Genomic_DNA"/>
</dbReference>
<organism evidence="5 6">
    <name type="scientific">Roseicella aquatilis</name>
    <dbReference type="NCBI Taxonomy" id="2527868"/>
    <lineage>
        <taxon>Bacteria</taxon>
        <taxon>Pseudomonadati</taxon>
        <taxon>Pseudomonadota</taxon>
        <taxon>Alphaproteobacteria</taxon>
        <taxon>Acetobacterales</taxon>
        <taxon>Roseomonadaceae</taxon>
        <taxon>Roseicella</taxon>
    </lineage>
</organism>
<feature type="domain" description="HTH crp-type" evidence="4">
    <location>
        <begin position="150"/>
        <end position="216"/>
    </location>
</feature>
<dbReference type="GO" id="GO:0005829">
    <property type="term" value="C:cytosol"/>
    <property type="evidence" value="ECO:0007669"/>
    <property type="project" value="TreeGrafter"/>
</dbReference>
<sequence>MKDSPRVGGNPFRNGVLASLPPSDLERIRPKLQMVELEARQILCRPQAPIRAVYFPESGIVSLVARLERGGSIEIGIIGREGMVGLPLAFGAESSPDEALVQVTCSALRMEADDFQRELARSPALLPRLLRFGCALYAQVAQTAACNGRHAIEQRLTRWLLMAHDRLDTDDLPLTQELLATMLGVRRASVTAAIGLLRRVGAIDIVRGHVTILDRPALERLSCECYATVRQEYRRLQPDPAVAVRHDRAETADLLLRHPPALSR</sequence>
<name>A0A4R4DQ77_9PROT</name>
<dbReference type="SUPFAM" id="SSF46785">
    <property type="entry name" value="Winged helix' DNA-binding domain"/>
    <property type="match status" value="1"/>
</dbReference>
<dbReference type="SUPFAM" id="SSF51206">
    <property type="entry name" value="cAMP-binding domain-like"/>
    <property type="match status" value="1"/>
</dbReference>
<dbReference type="GO" id="GO:0003677">
    <property type="term" value="F:DNA binding"/>
    <property type="evidence" value="ECO:0007669"/>
    <property type="project" value="UniProtKB-KW"/>
</dbReference>
<evidence type="ECO:0000313" key="5">
    <source>
        <dbReference type="EMBL" id="TCZ63233.1"/>
    </source>
</evidence>
<dbReference type="InterPro" id="IPR012318">
    <property type="entry name" value="HTH_CRP"/>
</dbReference>